<evidence type="ECO:0000313" key="2">
    <source>
        <dbReference type="Proteomes" id="UP000827436"/>
    </source>
</evidence>
<gene>
    <name evidence="1" type="ORF">PETECAROL_57</name>
</gene>
<protein>
    <submittedName>
        <fullName evidence="1">Uncharacterized protein</fullName>
    </submittedName>
</protein>
<dbReference type="EMBL" id="OL539448">
    <property type="protein sequence ID" value="UGO52471.1"/>
    <property type="molecule type" value="Genomic_DNA"/>
</dbReference>
<proteinExistence type="predicted"/>
<sequence>MLKPGQGDRVLSLHRQRTEENEMITLITWEHENSKPEVREFETVAACYNLAANGGFYKAQIVNEFGVVDYEF</sequence>
<evidence type="ECO:0000313" key="1">
    <source>
        <dbReference type="EMBL" id="UGO52471.1"/>
    </source>
</evidence>
<accession>A0AC61TPS4</accession>
<dbReference type="Proteomes" id="UP000827436">
    <property type="component" value="Segment"/>
</dbReference>
<organism evidence="1 2">
    <name type="scientific">Klebsiella phage vB_KpnD_PeteCarol</name>
    <dbReference type="NCBI Taxonomy" id="2902681"/>
    <lineage>
        <taxon>Viruses</taxon>
        <taxon>Duplodnaviria</taxon>
        <taxon>Heunggongvirae</taxon>
        <taxon>Uroviricota</taxon>
        <taxon>Caudoviricetes</taxon>
        <taxon>Drexlerviridae</taxon>
        <taxon>Webervirus</taxon>
        <taxon>Webervirus petecarol</taxon>
    </lineage>
</organism>
<reference evidence="1" key="1">
    <citation type="submission" date="2021-10" db="EMBL/GenBank/DDBJ databases">
        <authorList>
            <person name="Danielson P.C."/>
            <person name="Moulton R.M."/>
            <person name="Eberhard N."/>
            <person name="Harris E."/>
            <person name="Grose J.H."/>
        </authorList>
    </citation>
    <scope>NUCLEOTIDE SEQUENCE</scope>
</reference>
<keyword evidence="2" id="KW-1185">Reference proteome</keyword>
<name>A0AC61TPS4_9CAUD</name>